<dbReference type="OrthoDB" id="7932672at2"/>
<evidence type="ECO:0000313" key="2">
    <source>
        <dbReference type="Proteomes" id="UP000199423"/>
    </source>
</evidence>
<dbReference type="EMBL" id="FPCH01000001">
    <property type="protein sequence ID" value="SFV29579.1"/>
    <property type="molecule type" value="Genomic_DNA"/>
</dbReference>
<reference evidence="2" key="1">
    <citation type="submission" date="2016-10" db="EMBL/GenBank/DDBJ databases">
        <authorList>
            <person name="Varghese N."/>
            <person name="Submissions S."/>
        </authorList>
    </citation>
    <scope>NUCLEOTIDE SEQUENCE [LARGE SCALE GENOMIC DNA]</scope>
    <source>
        <strain evidence="2">DSM 1565</strain>
    </source>
</reference>
<dbReference type="STRING" id="51670.SAMN04488557_1284"/>
<name>A0A1I7N4I7_9HYPH</name>
<dbReference type="AlphaFoldDB" id="A0A1I7N4I7"/>
<proteinExistence type="predicted"/>
<organism evidence="1 2">
    <name type="scientific">Hyphomicrobium facile</name>
    <dbReference type="NCBI Taxonomy" id="51670"/>
    <lineage>
        <taxon>Bacteria</taxon>
        <taxon>Pseudomonadati</taxon>
        <taxon>Pseudomonadota</taxon>
        <taxon>Alphaproteobacteria</taxon>
        <taxon>Hyphomicrobiales</taxon>
        <taxon>Hyphomicrobiaceae</taxon>
        <taxon>Hyphomicrobium</taxon>
    </lineage>
</organism>
<dbReference type="Pfam" id="PF10741">
    <property type="entry name" value="T2SSM_b"/>
    <property type="match status" value="1"/>
</dbReference>
<dbReference type="NCBIfam" id="NF040576">
    <property type="entry name" value="T2SS_GspM_XpsM"/>
    <property type="match status" value="1"/>
</dbReference>
<accession>A0A1I7N4I7</accession>
<evidence type="ECO:0000313" key="1">
    <source>
        <dbReference type="EMBL" id="SFV29579.1"/>
    </source>
</evidence>
<gene>
    <name evidence="1" type="ORF">SAMN04488557_1284</name>
</gene>
<dbReference type="InterPro" id="IPR034756">
    <property type="entry name" value="T2SSM_b"/>
</dbReference>
<dbReference type="RefSeq" id="WP_092865647.1">
    <property type="nucleotide sequence ID" value="NZ_FPCH01000001.1"/>
</dbReference>
<protein>
    <submittedName>
        <fullName evidence="1">General secretion pathway protein M</fullName>
    </submittedName>
</protein>
<dbReference type="Proteomes" id="UP000199423">
    <property type="component" value="Unassembled WGS sequence"/>
</dbReference>
<keyword evidence="2" id="KW-1185">Reference proteome</keyword>
<sequence length="192" mass="20399">MTARSEISANVVSLSVLAAALALMVLFAAAPFVRLSTIDAAISEHQVELSNLQRQLATEGEVRKENSELAMLGQDTDLLLKGETTGIAGANLQKLLNNLVVAHGGAASSFQILPPQEDGNLVRIPMGLSISVGVDGLRDILYDLETGTPLIFLDEIAIRSRQGDFQAPDPNYIGPYDVTLQLSGFAKKNGTP</sequence>